<evidence type="ECO:0000256" key="1">
    <source>
        <dbReference type="SAM" id="SignalP"/>
    </source>
</evidence>
<reference evidence="2 3" key="1">
    <citation type="submission" date="2019-11" db="EMBL/GenBank/DDBJ databases">
        <title>Type strains purchased from KCTC, JCM and DSMZ.</title>
        <authorList>
            <person name="Lu H."/>
        </authorList>
    </citation>
    <scope>NUCLEOTIDE SEQUENCE [LARGE SCALE GENOMIC DNA]</scope>
    <source>
        <strain evidence="2 3">KCTC 22382</strain>
    </source>
</reference>
<dbReference type="AlphaFoldDB" id="A0A6L6PRV8"/>
<keyword evidence="1" id="KW-0732">Signal</keyword>
<proteinExistence type="predicted"/>
<gene>
    <name evidence="2" type="ORF">GM676_28595</name>
</gene>
<comment type="caution">
    <text evidence="2">The sequence shown here is derived from an EMBL/GenBank/DDBJ whole genome shotgun (WGS) entry which is preliminary data.</text>
</comment>
<keyword evidence="3" id="KW-1185">Reference proteome</keyword>
<dbReference type="RefSeq" id="WP_155467785.1">
    <property type="nucleotide sequence ID" value="NZ_WNKY01000059.1"/>
</dbReference>
<evidence type="ECO:0000313" key="3">
    <source>
        <dbReference type="Proteomes" id="UP000475582"/>
    </source>
</evidence>
<dbReference type="EMBL" id="WNKY01000059">
    <property type="protein sequence ID" value="MTV41519.1"/>
    <property type="molecule type" value="Genomic_DNA"/>
</dbReference>
<dbReference type="PROSITE" id="PS51257">
    <property type="entry name" value="PROKAR_LIPOPROTEIN"/>
    <property type="match status" value="1"/>
</dbReference>
<accession>A0A6L6PRV8</accession>
<sequence>MKQSLMLALCAASLAGCLNSPAGAEPCSAPDPALLQSTWQSFRTATLAGQPEQAARYHKFPLQLLPPMDGTQPLKITRPVFIKNYAELFQRGPADTEISLLTAMKKSGGKEYIPQTKFDTAKCAFVGPTRIEDYNFVYDKKAGWQIDSIFYGGNDFELAKSAELNR</sequence>
<evidence type="ECO:0000313" key="2">
    <source>
        <dbReference type="EMBL" id="MTV41519.1"/>
    </source>
</evidence>
<organism evidence="2 3">
    <name type="scientific">Duganella radicis</name>
    <dbReference type="NCBI Taxonomy" id="551988"/>
    <lineage>
        <taxon>Bacteria</taxon>
        <taxon>Pseudomonadati</taxon>
        <taxon>Pseudomonadota</taxon>
        <taxon>Betaproteobacteria</taxon>
        <taxon>Burkholderiales</taxon>
        <taxon>Oxalobacteraceae</taxon>
        <taxon>Telluria group</taxon>
        <taxon>Duganella</taxon>
    </lineage>
</organism>
<dbReference type="Proteomes" id="UP000475582">
    <property type="component" value="Unassembled WGS sequence"/>
</dbReference>
<name>A0A6L6PRV8_9BURK</name>
<evidence type="ECO:0008006" key="4">
    <source>
        <dbReference type="Google" id="ProtNLM"/>
    </source>
</evidence>
<dbReference type="OrthoDB" id="8781909at2"/>
<protein>
    <recommendedName>
        <fullName evidence="4">DUF3828 domain-containing protein</fullName>
    </recommendedName>
</protein>
<feature type="signal peptide" evidence="1">
    <location>
        <begin position="1"/>
        <end position="24"/>
    </location>
</feature>
<feature type="chain" id="PRO_5026705435" description="DUF3828 domain-containing protein" evidence="1">
    <location>
        <begin position="25"/>
        <end position="166"/>
    </location>
</feature>